<sequence>MKRILIAEDEPRIAAFLEKKLRENGFTTAIAEDGYEALNQVRHEQYNLLILDLGLPGIEGTEVLEELRGQGEEIPIIILTARDDVSDKVSGLEGGANDYVTKPFSFEELLARIRLQLRQPSKPEPKAERFLKVGNITLDIRSRTVMVGDRSVELSNHEFILLDTLMRHPDQVLSRDQILNYVWGYDYDASSNIVDVYIGYLRKKLNKNLIETVRSVGYRLRK</sequence>
<dbReference type="EMBL" id="JAYGHT010000007">
    <property type="protein sequence ID" value="MEA5518194.1"/>
    <property type="molecule type" value="Genomic_DNA"/>
</dbReference>
<organism evidence="6 7">
    <name type="scientific">Limnoraphis robusta CCNP1315</name>
    <dbReference type="NCBI Taxonomy" id="3110306"/>
    <lineage>
        <taxon>Bacteria</taxon>
        <taxon>Bacillati</taxon>
        <taxon>Cyanobacteriota</taxon>
        <taxon>Cyanophyceae</taxon>
        <taxon>Oscillatoriophycideae</taxon>
        <taxon>Oscillatoriales</taxon>
        <taxon>Sirenicapillariaceae</taxon>
        <taxon>Limnoraphis</taxon>
    </lineage>
</organism>
<comment type="caution">
    <text evidence="6">The sequence shown here is derived from an EMBL/GenBank/DDBJ whole genome shotgun (WGS) entry which is preliminary data.</text>
</comment>
<evidence type="ECO:0000259" key="4">
    <source>
        <dbReference type="PROSITE" id="PS50110"/>
    </source>
</evidence>
<accession>A0ABU5TTS2</accession>
<dbReference type="Pfam" id="PF00486">
    <property type="entry name" value="Trans_reg_C"/>
    <property type="match status" value="1"/>
</dbReference>
<evidence type="ECO:0000256" key="2">
    <source>
        <dbReference type="PROSITE-ProRule" id="PRU00169"/>
    </source>
</evidence>
<dbReference type="SUPFAM" id="SSF52172">
    <property type="entry name" value="CheY-like"/>
    <property type="match status" value="1"/>
</dbReference>
<dbReference type="CDD" id="cd00383">
    <property type="entry name" value="trans_reg_C"/>
    <property type="match status" value="1"/>
</dbReference>
<dbReference type="RefSeq" id="WP_323271924.1">
    <property type="nucleotide sequence ID" value="NZ_JAYGHT010000007.1"/>
</dbReference>
<dbReference type="InterPro" id="IPR001867">
    <property type="entry name" value="OmpR/PhoB-type_DNA-bd"/>
</dbReference>
<dbReference type="Gene3D" id="6.10.250.690">
    <property type="match status" value="1"/>
</dbReference>
<name>A0ABU5TTS2_9CYAN</name>
<dbReference type="InterPro" id="IPR039420">
    <property type="entry name" value="WalR-like"/>
</dbReference>
<keyword evidence="1 3" id="KW-0238">DNA-binding</keyword>
<dbReference type="InterPro" id="IPR011006">
    <property type="entry name" value="CheY-like_superfamily"/>
</dbReference>
<dbReference type="PANTHER" id="PTHR48111:SF38">
    <property type="entry name" value="TWO-COMPONENT RESPONSE REGULATOR"/>
    <property type="match status" value="1"/>
</dbReference>
<dbReference type="CDD" id="cd17624">
    <property type="entry name" value="REC_OmpR_PmrA-like"/>
    <property type="match status" value="1"/>
</dbReference>
<dbReference type="Gene3D" id="1.10.10.10">
    <property type="entry name" value="Winged helix-like DNA-binding domain superfamily/Winged helix DNA-binding domain"/>
    <property type="match status" value="1"/>
</dbReference>
<evidence type="ECO:0000313" key="6">
    <source>
        <dbReference type="EMBL" id="MEA5518194.1"/>
    </source>
</evidence>
<protein>
    <submittedName>
        <fullName evidence="6">Response regulator transcription factor</fullName>
    </submittedName>
</protein>
<evidence type="ECO:0000259" key="5">
    <source>
        <dbReference type="PROSITE" id="PS51755"/>
    </source>
</evidence>
<evidence type="ECO:0000256" key="1">
    <source>
        <dbReference type="ARBA" id="ARBA00023125"/>
    </source>
</evidence>
<dbReference type="Gene3D" id="3.40.50.2300">
    <property type="match status" value="1"/>
</dbReference>
<dbReference type="InterPro" id="IPR036388">
    <property type="entry name" value="WH-like_DNA-bd_sf"/>
</dbReference>
<proteinExistence type="predicted"/>
<dbReference type="Pfam" id="PF00072">
    <property type="entry name" value="Response_reg"/>
    <property type="match status" value="1"/>
</dbReference>
<feature type="domain" description="Response regulatory" evidence="4">
    <location>
        <begin position="3"/>
        <end position="117"/>
    </location>
</feature>
<keyword evidence="2" id="KW-0597">Phosphoprotein</keyword>
<dbReference type="PANTHER" id="PTHR48111">
    <property type="entry name" value="REGULATOR OF RPOS"/>
    <property type="match status" value="1"/>
</dbReference>
<dbReference type="SMART" id="SM00862">
    <property type="entry name" value="Trans_reg_C"/>
    <property type="match status" value="1"/>
</dbReference>
<dbReference type="SMART" id="SM00448">
    <property type="entry name" value="REC"/>
    <property type="match status" value="1"/>
</dbReference>
<dbReference type="PROSITE" id="PS50110">
    <property type="entry name" value="RESPONSE_REGULATORY"/>
    <property type="match status" value="1"/>
</dbReference>
<dbReference type="Proteomes" id="UP001301728">
    <property type="component" value="Unassembled WGS sequence"/>
</dbReference>
<keyword evidence="7" id="KW-1185">Reference proteome</keyword>
<evidence type="ECO:0000256" key="3">
    <source>
        <dbReference type="PROSITE-ProRule" id="PRU01091"/>
    </source>
</evidence>
<feature type="DNA-binding region" description="OmpR/PhoB-type" evidence="3">
    <location>
        <begin position="128"/>
        <end position="222"/>
    </location>
</feature>
<feature type="domain" description="OmpR/PhoB-type" evidence="5">
    <location>
        <begin position="128"/>
        <end position="222"/>
    </location>
</feature>
<reference evidence="6 7" key="1">
    <citation type="submission" date="2023-12" db="EMBL/GenBank/DDBJ databases">
        <title>Baltic Sea Cyanobacteria.</title>
        <authorList>
            <person name="Delbaje E."/>
            <person name="Fewer D.P."/>
            <person name="Shishido T.K."/>
        </authorList>
    </citation>
    <scope>NUCLEOTIDE SEQUENCE [LARGE SCALE GENOMIC DNA]</scope>
    <source>
        <strain evidence="6 7">CCNP 1315</strain>
    </source>
</reference>
<feature type="modified residue" description="4-aspartylphosphate" evidence="2">
    <location>
        <position position="52"/>
    </location>
</feature>
<dbReference type="InterPro" id="IPR001789">
    <property type="entry name" value="Sig_transdc_resp-reg_receiver"/>
</dbReference>
<evidence type="ECO:0000313" key="7">
    <source>
        <dbReference type="Proteomes" id="UP001301728"/>
    </source>
</evidence>
<gene>
    <name evidence="6" type="ORF">VB854_04430</name>
</gene>
<dbReference type="PROSITE" id="PS51755">
    <property type="entry name" value="OMPR_PHOB"/>
    <property type="match status" value="1"/>
</dbReference>